<gene>
    <name evidence="1" type="ORF">PEVE_00009239</name>
</gene>
<protein>
    <submittedName>
        <fullName evidence="1">Uncharacterized protein</fullName>
    </submittedName>
</protein>
<comment type="caution">
    <text evidence="1">The sequence shown here is derived from an EMBL/GenBank/DDBJ whole genome shotgun (WGS) entry which is preliminary data.</text>
</comment>
<name>A0ABN8R4U4_9CNID</name>
<evidence type="ECO:0000313" key="2">
    <source>
        <dbReference type="Proteomes" id="UP001159427"/>
    </source>
</evidence>
<feature type="non-terminal residue" evidence="1">
    <location>
        <position position="118"/>
    </location>
</feature>
<accession>A0ABN8R4U4</accession>
<evidence type="ECO:0000313" key="1">
    <source>
        <dbReference type="EMBL" id="CAH3173816.1"/>
    </source>
</evidence>
<sequence>MQKELTKILRTYRARPHQISGKSPGMLLFNLEIRTKVPHINSNSNTAASALDRDHRSKCSFVGDVMFCANIKPNKLDSKFSLAKHVIIETKARDKFSLVNVDKGTTLVRHAKYLKHAA</sequence>
<dbReference type="Proteomes" id="UP001159427">
    <property type="component" value="Unassembled WGS sequence"/>
</dbReference>
<dbReference type="EMBL" id="CALNXI010001634">
    <property type="protein sequence ID" value="CAH3173816.1"/>
    <property type="molecule type" value="Genomic_DNA"/>
</dbReference>
<organism evidence="1 2">
    <name type="scientific">Porites evermanni</name>
    <dbReference type="NCBI Taxonomy" id="104178"/>
    <lineage>
        <taxon>Eukaryota</taxon>
        <taxon>Metazoa</taxon>
        <taxon>Cnidaria</taxon>
        <taxon>Anthozoa</taxon>
        <taxon>Hexacorallia</taxon>
        <taxon>Scleractinia</taxon>
        <taxon>Fungiina</taxon>
        <taxon>Poritidae</taxon>
        <taxon>Porites</taxon>
    </lineage>
</organism>
<proteinExistence type="predicted"/>
<reference evidence="1 2" key="1">
    <citation type="submission" date="2022-05" db="EMBL/GenBank/DDBJ databases">
        <authorList>
            <consortium name="Genoscope - CEA"/>
            <person name="William W."/>
        </authorList>
    </citation>
    <scope>NUCLEOTIDE SEQUENCE [LARGE SCALE GENOMIC DNA]</scope>
</reference>
<keyword evidence="2" id="KW-1185">Reference proteome</keyword>